<evidence type="ECO:0000256" key="2">
    <source>
        <dbReference type="SAM" id="Coils"/>
    </source>
</evidence>
<proteinExistence type="predicted"/>
<dbReference type="EnsemblMetazoa" id="SMAR002677-RA">
    <property type="protein sequence ID" value="SMAR002677-PA"/>
    <property type="gene ID" value="SMAR002677"/>
</dbReference>
<feature type="domain" description="SH2" evidence="3">
    <location>
        <begin position="95"/>
        <end position="187"/>
    </location>
</feature>
<evidence type="ECO:0000313" key="5">
    <source>
        <dbReference type="Proteomes" id="UP000014500"/>
    </source>
</evidence>
<dbReference type="Pfam" id="PF00017">
    <property type="entry name" value="SH2"/>
    <property type="match status" value="1"/>
</dbReference>
<evidence type="ECO:0000256" key="1">
    <source>
        <dbReference type="PROSITE-ProRule" id="PRU00191"/>
    </source>
</evidence>
<accession>T1INU1</accession>
<keyword evidence="1" id="KW-0727">SH2 domain</keyword>
<dbReference type="PANTHER" id="PTHR14388:SF17">
    <property type="entry name" value="SH2 DOMAIN-CONTAINING PROTEIN"/>
    <property type="match status" value="1"/>
</dbReference>
<dbReference type="SUPFAM" id="SSF55550">
    <property type="entry name" value="SH2 domain"/>
    <property type="match status" value="1"/>
</dbReference>
<dbReference type="SMART" id="SM00252">
    <property type="entry name" value="SH2"/>
    <property type="match status" value="1"/>
</dbReference>
<dbReference type="InterPro" id="IPR000980">
    <property type="entry name" value="SH2"/>
</dbReference>
<keyword evidence="5" id="KW-1185">Reference proteome</keyword>
<reference evidence="5" key="1">
    <citation type="submission" date="2011-05" db="EMBL/GenBank/DDBJ databases">
        <authorList>
            <person name="Richards S.R."/>
            <person name="Qu J."/>
            <person name="Jiang H."/>
            <person name="Jhangiani S.N."/>
            <person name="Agravi P."/>
            <person name="Goodspeed R."/>
            <person name="Gross S."/>
            <person name="Mandapat C."/>
            <person name="Jackson L."/>
            <person name="Mathew T."/>
            <person name="Pu L."/>
            <person name="Thornton R."/>
            <person name="Saada N."/>
            <person name="Wilczek-Boney K.B."/>
            <person name="Lee S."/>
            <person name="Kovar C."/>
            <person name="Wu Y."/>
            <person name="Scherer S.E."/>
            <person name="Worley K.C."/>
            <person name="Muzny D.M."/>
            <person name="Gibbs R."/>
        </authorList>
    </citation>
    <scope>NUCLEOTIDE SEQUENCE</scope>
    <source>
        <strain evidence="5">Brora</strain>
    </source>
</reference>
<dbReference type="PANTHER" id="PTHR14388">
    <property type="entry name" value="T CELL-SPECIFIC ADAPTER PROTEIN TSAD"/>
    <property type="match status" value="1"/>
</dbReference>
<evidence type="ECO:0000259" key="3">
    <source>
        <dbReference type="PROSITE" id="PS50001"/>
    </source>
</evidence>
<dbReference type="Proteomes" id="UP000014500">
    <property type="component" value="Unassembled WGS sequence"/>
</dbReference>
<dbReference type="PROSITE" id="PS50001">
    <property type="entry name" value="SH2"/>
    <property type="match status" value="1"/>
</dbReference>
<dbReference type="eggNOG" id="ENOG502QVV5">
    <property type="taxonomic scope" value="Eukaryota"/>
</dbReference>
<dbReference type="PhylomeDB" id="T1INU1"/>
<dbReference type="PRINTS" id="PR00401">
    <property type="entry name" value="SH2DOMAIN"/>
</dbReference>
<feature type="coiled-coil region" evidence="2">
    <location>
        <begin position="2"/>
        <end position="29"/>
    </location>
</feature>
<dbReference type="OMA" id="RSAVVEW"/>
<keyword evidence="2" id="KW-0175">Coiled coil</keyword>
<protein>
    <recommendedName>
        <fullName evidence="3">SH2 domain-containing protein</fullName>
    </recommendedName>
</protein>
<dbReference type="STRING" id="126957.T1INU1"/>
<dbReference type="Gene3D" id="3.30.505.10">
    <property type="entry name" value="SH2 domain"/>
    <property type="match status" value="1"/>
</dbReference>
<evidence type="ECO:0000313" key="4">
    <source>
        <dbReference type="EnsemblMetazoa" id="SMAR002677-PA"/>
    </source>
</evidence>
<dbReference type="HOGENOM" id="CLU_096510_0_0_1"/>
<name>T1INU1_STRMM</name>
<dbReference type="GO" id="GO:0005737">
    <property type="term" value="C:cytoplasm"/>
    <property type="evidence" value="ECO:0007669"/>
    <property type="project" value="TreeGrafter"/>
</dbReference>
<organism evidence="4 5">
    <name type="scientific">Strigamia maritima</name>
    <name type="common">European centipede</name>
    <name type="synonym">Geophilus maritimus</name>
    <dbReference type="NCBI Taxonomy" id="126957"/>
    <lineage>
        <taxon>Eukaryota</taxon>
        <taxon>Metazoa</taxon>
        <taxon>Ecdysozoa</taxon>
        <taxon>Arthropoda</taxon>
        <taxon>Myriapoda</taxon>
        <taxon>Chilopoda</taxon>
        <taxon>Pleurostigmophora</taxon>
        <taxon>Geophilomorpha</taxon>
        <taxon>Linotaeniidae</taxon>
        <taxon>Strigamia</taxon>
    </lineage>
</organism>
<dbReference type="AlphaFoldDB" id="T1INU1"/>
<dbReference type="InterPro" id="IPR036860">
    <property type="entry name" value="SH2_dom_sf"/>
</dbReference>
<reference evidence="4" key="2">
    <citation type="submission" date="2015-02" db="UniProtKB">
        <authorList>
            <consortium name="EnsemblMetazoa"/>
        </authorList>
    </citation>
    <scope>IDENTIFICATION</scope>
</reference>
<dbReference type="EMBL" id="JH431210">
    <property type="status" value="NOT_ANNOTATED_CDS"/>
    <property type="molecule type" value="Genomic_DNA"/>
</dbReference>
<sequence length="202" mass="23071">MWKERERKAKEAERRIREIARQARQEHLKTTNGLTTSASVRQKQRSVAFAFSNRNNKRRANKPSDRSAVEEWFLNHEVLVKGSAVDSETGQPLPWFHGFIGRTQAEQLLENYVPGTFLVRLSERIWGYAISLRSPDRCKHFLIDAAGSSYQFFGAGHLAHSSLSDLILYHKISPITSTGQELLVYPCPRDSNVSNVQQLFEA</sequence>